<protein>
    <submittedName>
        <fullName evidence="2">Uncharacterized protein</fullName>
    </submittedName>
</protein>
<organism evidence="2 3">
    <name type="scientific">Mesobacillus subterraneus</name>
    <dbReference type="NCBI Taxonomy" id="285983"/>
    <lineage>
        <taxon>Bacteria</taxon>
        <taxon>Bacillati</taxon>
        <taxon>Bacillota</taxon>
        <taxon>Bacilli</taxon>
        <taxon>Bacillales</taxon>
        <taxon>Bacillaceae</taxon>
        <taxon>Mesobacillus</taxon>
    </lineage>
</organism>
<keyword evidence="1" id="KW-1133">Transmembrane helix</keyword>
<dbReference type="AlphaFoldDB" id="A0A3R9E686"/>
<reference evidence="3" key="1">
    <citation type="submission" date="2018-12" db="EMBL/GenBank/DDBJ databases">
        <title>Bacillus chawlae sp. nov., Bacillus glennii sp. nov., and Bacillus saganii sp. nov. Isolated from the Vehicle Assembly Building at Kennedy Space Center where the Viking Spacecraft were Assembled.</title>
        <authorList>
            <person name="Seuylemezian A."/>
            <person name="Vaishampayan P."/>
        </authorList>
    </citation>
    <scope>NUCLEOTIDE SEQUENCE [LARGE SCALE GENOMIC DNA]</scope>
    <source>
        <strain evidence="3">DSM 13966</strain>
    </source>
</reference>
<dbReference type="Proteomes" id="UP000279911">
    <property type="component" value="Unassembled WGS sequence"/>
</dbReference>
<dbReference type="RefSeq" id="WP_125480063.1">
    <property type="nucleotide sequence ID" value="NZ_RSFW01000013.1"/>
</dbReference>
<gene>
    <name evidence="2" type="ORF">EJA10_11045</name>
</gene>
<evidence type="ECO:0000256" key="1">
    <source>
        <dbReference type="SAM" id="Phobius"/>
    </source>
</evidence>
<evidence type="ECO:0000313" key="3">
    <source>
        <dbReference type="Proteomes" id="UP000279911"/>
    </source>
</evidence>
<dbReference type="OrthoDB" id="2884956at2"/>
<dbReference type="EMBL" id="RSFW01000013">
    <property type="protein sequence ID" value="RSD27072.1"/>
    <property type="molecule type" value="Genomic_DNA"/>
</dbReference>
<evidence type="ECO:0000313" key="2">
    <source>
        <dbReference type="EMBL" id="RSD27072.1"/>
    </source>
</evidence>
<feature type="transmembrane region" description="Helical" evidence="1">
    <location>
        <begin position="7"/>
        <end position="25"/>
    </location>
</feature>
<comment type="caution">
    <text evidence="2">The sequence shown here is derived from an EMBL/GenBank/DDBJ whole genome shotgun (WGS) entry which is preliminary data.</text>
</comment>
<keyword evidence="1" id="KW-0812">Transmembrane</keyword>
<keyword evidence="1" id="KW-0472">Membrane</keyword>
<accession>A0A3R9E686</accession>
<proteinExistence type="predicted"/>
<name>A0A3R9E686_9BACI</name>
<sequence length="265" mass="30578">MKSLKSWGVMTLIAILMGAVFWWAIAEWKNRNDPLNQSDAFVYTDNGMLYWFDLKTRNGQVQGSYHLQKLMEETGEVPFIEEKKYPLTGERTEKGYKFKVKVEGQVITFNAWFSVPHLTVQKNGEAGSALYNPVNQQELREYVDALLNYHAEEKENNRLKTFFSELRQVYGYLHTSKDGSYELFIKIDEALLQGELTGTLLMRTNTGEETVYELNGITDGHMLKLHTIKDGKEVKMTGSFHEGAQSFDLTFWKTNEKLTFHAVTD</sequence>